<evidence type="ECO:0000313" key="1">
    <source>
        <dbReference type="EMBL" id="CAG8834631.1"/>
    </source>
</evidence>
<keyword evidence="2" id="KW-1185">Reference proteome</keyword>
<feature type="non-terminal residue" evidence="1">
    <location>
        <position position="1"/>
    </location>
</feature>
<name>A0ACA9SBJ1_9GLOM</name>
<sequence length="95" mass="10970">SNAADNDDLMLVIKQNDKLNEKNAQLKKKIKKKIEPLNEAEKKFWTFNKKLDNYSLNKIVLLKQTIGHKYLLLNQENKKDKVAKTIDQVNSGLSS</sequence>
<evidence type="ECO:0000313" key="2">
    <source>
        <dbReference type="Proteomes" id="UP000789920"/>
    </source>
</evidence>
<gene>
    <name evidence="1" type="ORF">RPERSI_LOCUS29255</name>
</gene>
<reference evidence="1" key="1">
    <citation type="submission" date="2021-06" db="EMBL/GenBank/DDBJ databases">
        <authorList>
            <person name="Kallberg Y."/>
            <person name="Tangrot J."/>
            <person name="Rosling A."/>
        </authorList>
    </citation>
    <scope>NUCLEOTIDE SEQUENCE</scope>
    <source>
        <strain evidence="1">MA461A</strain>
    </source>
</reference>
<comment type="caution">
    <text evidence="1">The sequence shown here is derived from an EMBL/GenBank/DDBJ whole genome shotgun (WGS) entry which is preliminary data.</text>
</comment>
<organism evidence="1 2">
    <name type="scientific">Racocetra persica</name>
    <dbReference type="NCBI Taxonomy" id="160502"/>
    <lineage>
        <taxon>Eukaryota</taxon>
        <taxon>Fungi</taxon>
        <taxon>Fungi incertae sedis</taxon>
        <taxon>Mucoromycota</taxon>
        <taxon>Glomeromycotina</taxon>
        <taxon>Glomeromycetes</taxon>
        <taxon>Diversisporales</taxon>
        <taxon>Gigasporaceae</taxon>
        <taxon>Racocetra</taxon>
    </lineage>
</organism>
<proteinExistence type="predicted"/>
<accession>A0ACA9SBJ1</accession>
<dbReference type="Proteomes" id="UP000789920">
    <property type="component" value="Unassembled WGS sequence"/>
</dbReference>
<dbReference type="EMBL" id="CAJVQC010109667">
    <property type="protein sequence ID" value="CAG8834631.1"/>
    <property type="molecule type" value="Genomic_DNA"/>
</dbReference>
<protein>
    <submittedName>
        <fullName evidence="1">16736_t:CDS:1</fullName>
    </submittedName>
</protein>
<feature type="non-terminal residue" evidence="1">
    <location>
        <position position="95"/>
    </location>
</feature>